<organism evidence="2 3">
    <name type="scientific">Clostridium beijerinckii</name>
    <name type="common">Clostridium MP</name>
    <dbReference type="NCBI Taxonomy" id="1520"/>
    <lineage>
        <taxon>Bacteria</taxon>
        <taxon>Bacillati</taxon>
        <taxon>Bacillota</taxon>
        <taxon>Clostridia</taxon>
        <taxon>Eubacteriales</taxon>
        <taxon>Clostridiaceae</taxon>
        <taxon>Clostridium</taxon>
    </lineage>
</organism>
<dbReference type="Pfam" id="PF01973">
    <property type="entry name" value="MptE-like"/>
    <property type="match status" value="1"/>
</dbReference>
<proteinExistence type="predicted"/>
<dbReference type="Proteomes" id="UP000587880">
    <property type="component" value="Unassembled WGS sequence"/>
</dbReference>
<dbReference type="AlphaFoldDB" id="A0A7X9SKF5"/>
<dbReference type="PANTHER" id="PTHR41786:SF1">
    <property type="entry name" value="6-HYDROXYMETHYLPTERIN DIPHOSPHOKINASE MPTE-LIKE DOMAIN-CONTAINING PROTEIN"/>
    <property type="match status" value="1"/>
</dbReference>
<evidence type="ECO:0000313" key="2">
    <source>
        <dbReference type="EMBL" id="NMF03282.1"/>
    </source>
</evidence>
<sequence>MRNIEIAKTRENNFTICVDKIYLHSKYYPFKEAEKFIIENKDIYIDKKYVVVYGLALGYHVIKLLEKLNSNCKVYVFDFDNEVVKKCADIGMLNEIKKDNRVELFLDYSKGFPNKLQEKMNLVEDIIIYKPSLKCLPESYELIKSLFRSYELAKIGIQRFGEIAKENYKYNTNRRNYKISEFYSKYSFKDKPIVIAAGGPSLENTLHTLKSFRDRFYIFALGQTLSILVKNAIKPDAIVIIDPQEDVYELHIKGHEDLDIPLCFLSTASRWVVSNYKGPKYIFFNDKDKNNKDDITINTGKTVAVAALDIAVKSGTDKIILTGQDLAFINNKFHAGDEIESSLYNKSTVKVLGVDGKMLKTTSGMLEFKRNIENIIKDNPKVTFINCSKGARIEGTLEGDLV</sequence>
<feature type="domain" description="6-hydroxymethylpterin diphosphokinase MptE-like" evidence="1">
    <location>
        <begin position="167"/>
        <end position="330"/>
    </location>
</feature>
<dbReference type="GO" id="GO:0016740">
    <property type="term" value="F:transferase activity"/>
    <property type="evidence" value="ECO:0007669"/>
    <property type="project" value="UniProtKB-KW"/>
</dbReference>
<dbReference type="InterPro" id="IPR002826">
    <property type="entry name" value="MptE-like"/>
</dbReference>
<dbReference type="EMBL" id="JABAGD010000001">
    <property type="protein sequence ID" value="NMF03282.1"/>
    <property type="molecule type" value="Genomic_DNA"/>
</dbReference>
<evidence type="ECO:0000259" key="1">
    <source>
        <dbReference type="Pfam" id="PF01973"/>
    </source>
</evidence>
<evidence type="ECO:0000313" key="3">
    <source>
        <dbReference type="Proteomes" id="UP000587880"/>
    </source>
</evidence>
<reference evidence="2 3" key="1">
    <citation type="submission" date="2020-04" db="EMBL/GenBank/DDBJ databases">
        <authorList>
            <person name="Hitch T.C.A."/>
            <person name="Wylensek D."/>
            <person name="Clavel T."/>
        </authorList>
    </citation>
    <scope>NUCLEOTIDE SEQUENCE [LARGE SCALE GENOMIC DNA]</scope>
    <source>
        <strain evidence="2 3">WB01_NA02</strain>
    </source>
</reference>
<dbReference type="RefSeq" id="WP_168980791.1">
    <property type="nucleotide sequence ID" value="NZ_JABAGD010000001.1"/>
</dbReference>
<dbReference type="PANTHER" id="PTHR41786">
    <property type="entry name" value="MOTILITY ACCESSORY FACTOR MAF"/>
    <property type="match status" value="1"/>
</dbReference>
<comment type="caution">
    <text evidence="2">The sequence shown here is derived from an EMBL/GenBank/DDBJ whole genome shotgun (WGS) entry which is preliminary data.</text>
</comment>
<protein>
    <submittedName>
        <fullName evidence="2">Motility associated factor glycosyltransferase family protein</fullName>
    </submittedName>
</protein>
<name>A0A7X9SKF5_CLOBE</name>
<gene>
    <name evidence="2" type="ORF">HF849_00740</name>
</gene>
<keyword evidence="2" id="KW-0808">Transferase</keyword>
<accession>A0A7X9SKF5</accession>